<dbReference type="Proteomes" id="UP001060085">
    <property type="component" value="Linkage Group LG04"/>
</dbReference>
<sequence length="628" mass="72488">MGQWYNDSRDNGTTVPIVGSIEWREERKKRRERVERRRWVEGWDDGMTKGQSHYSTGKEGGGMRDERLKERNRERGGLIKIIWEFKRAAIGGLDRRSDDESEYIFYCHLIFEIKNFRLLTVTCECGGAKKSRTKPRVDDEEVPIKRQGPYGTKKVENWQLFVHDRRYNYVIGVYHHDHAQAARLTEEQLIQTEQFRKSYATTLYVTIFLRTKCGLCCELCCITFTRYNMPLLKAVGMTPTALIFSSPVSIGNKEDINAYELVVIFTDRESGLISVIDKVFNRSYHMLCRMLIDHNVLAKLTEMIKDEEVVSRFINSTWHKLLNKIDEAEYYKRLDNLKMKWRKKIDFILIESKRVPEIIDDSKNKCNHYLRTSTDLPYSCKLITRGIYPSSQEKNMDAEMLDLAFCLDQISTGPIYKVREMHHLAKEVLSSVLPTDPDMSLTSIPKVIVTKGRHKTDSTKRDKSYWEHFSIAHRKIQKSGSSSKFGSRLNSGSGLGSRGRGRPPQALRDRGRECSSRRSSLSSPNSVIDPSIGSTFPFSKKHMHHRRNGVIEYFLPRSNKLTHYRSETADDDVEATDIDSSSSPSLLLSVMSTSSSFPQPQHPPRRSRGIRPRHAAQIGPCLLLILYH</sequence>
<organism evidence="1 2">
    <name type="scientific">Catharanthus roseus</name>
    <name type="common">Madagascar periwinkle</name>
    <name type="synonym">Vinca rosea</name>
    <dbReference type="NCBI Taxonomy" id="4058"/>
    <lineage>
        <taxon>Eukaryota</taxon>
        <taxon>Viridiplantae</taxon>
        <taxon>Streptophyta</taxon>
        <taxon>Embryophyta</taxon>
        <taxon>Tracheophyta</taxon>
        <taxon>Spermatophyta</taxon>
        <taxon>Magnoliopsida</taxon>
        <taxon>eudicotyledons</taxon>
        <taxon>Gunneridae</taxon>
        <taxon>Pentapetalae</taxon>
        <taxon>asterids</taxon>
        <taxon>lamiids</taxon>
        <taxon>Gentianales</taxon>
        <taxon>Apocynaceae</taxon>
        <taxon>Rauvolfioideae</taxon>
        <taxon>Vinceae</taxon>
        <taxon>Catharanthinae</taxon>
        <taxon>Catharanthus</taxon>
    </lineage>
</organism>
<evidence type="ECO:0000313" key="2">
    <source>
        <dbReference type="Proteomes" id="UP001060085"/>
    </source>
</evidence>
<reference evidence="2" key="1">
    <citation type="journal article" date="2023" name="Nat. Plants">
        <title>Single-cell RNA sequencing provides a high-resolution roadmap for understanding the multicellular compartmentation of specialized metabolism.</title>
        <authorList>
            <person name="Sun S."/>
            <person name="Shen X."/>
            <person name="Li Y."/>
            <person name="Li Y."/>
            <person name="Wang S."/>
            <person name="Li R."/>
            <person name="Zhang H."/>
            <person name="Shen G."/>
            <person name="Guo B."/>
            <person name="Wei J."/>
            <person name="Xu J."/>
            <person name="St-Pierre B."/>
            <person name="Chen S."/>
            <person name="Sun C."/>
        </authorList>
    </citation>
    <scope>NUCLEOTIDE SEQUENCE [LARGE SCALE GENOMIC DNA]</scope>
</reference>
<comment type="caution">
    <text evidence="1">The sequence shown here is derived from an EMBL/GenBank/DDBJ whole genome shotgun (WGS) entry which is preliminary data.</text>
</comment>
<keyword evidence="2" id="KW-1185">Reference proteome</keyword>
<accession>A0ACC0B9W5</accession>
<proteinExistence type="predicted"/>
<evidence type="ECO:0000313" key="1">
    <source>
        <dbReference type="EMBL" id="KAI5669431.1"/>
    </source>
</evidence>
<name>A0ACC0B9W5_CATRO</name>
<protein>
    <submittedName>
        <fullName evidence="1">Uncharacterized protein</fullName>
    </submittedName>
</protein>
<gene>
    <name evidence="1" type="ORF">M9H77_19284</name>
</gene>
<dbReference type="EMBL" id="CM044704">
    <property type="protein sequence ID" value="KAI5669431.1"/>
    <property type="molecule type" value="Genomic_DNA"/>
</dbReference>